<dbReference type="Proteomes" id="UP000031036">
    <property type="component" value="Unassembled WGS sequence"/>
</dbReference>
<feature type="transmembrane region" description="Helical" evidence="6">
    <location>
        <begin position="25"/>
        <end position="51"/>
    </location>
</feature>
<feature type="compositionally biased region" description="Polar residues" evidence="5">
    <location>
        <begin position="455"/>
        <end position="471"/>
    </location>
</feature>
<dbReference type="OrthoDB" id="5799915at2759"/>
<evidence type="ECO:0000259" key="7">
    <source>
        <dbReference type="PROSITE" id="PS50262"/>
    </source>
</evidence>
<evidence type="ECO:0000313" key="8">
    <source>
        <dbReference type="EMBL" id="KHN78513.1"/>
    </source>
</evidence>
<feature type="region of interest" description="Disordered" evidence="5">
    <location>
        <begin position="445"/>
        <end position="471"/>
    </location>
</feature>
<evidence type="ECO:0000256" key="2">
    <source>
        <dbReference type="ARBA" id="ARBA00022692"/>
    </source>
</evidence>
<gene>
    <name evidence="8" type="ORF">Tcan_13417</name>
</gene>
<protein>
    <recommendedName>
        <fullName evidence="7">G-protein coupled receptors family 1 profile domain-containing protein</fullName>
    </recommendedName>
</protein>
<evidence type="ECO:0000256" key="5">
    <source>
        <dbReference type="SAM" id="MobiDB-lite"/>
    </source>
</evidence>
<feature type="transmembrane region" description="Helical" evidence="6">
    <location>
        <begin position="152"/>
        <end position="175"/>
    </location>
</feature>
<evidence type="ECO:0000256" key="6">
    <source>
        <dbReference type="SAM" id="Phobius"/>
    </source>
</evidence>
<dbReference type="Gene3D" id="1.20.1070.10">
    <property type="entry name" value="Rhodopsin 7-helix transmembrane proteins"/>
    <property type="match status" value="1"/>
</dbReference>
<organism evidence="8 9">
    <name type="scientific">Toxocara canis</name>
    <name type="common">Canine roundworm</name>
    <dbReference type="NCBI Taxonomy" id="6265"/>
    <lineage>
        <taxon>Eukaryota</taxon>
        <taxon>Metazoa</taxon>
        <taxon>Ecdysozoa</taxon>
        <taxon>Nematoda</taxon>
        <taxon>Chromadorea</taxon>
        <taxon>Rhabditida</taxon>
        <taxon>Spirurina</taxon>
        <taxon>Ascaridomorpha</taxon>
        <taxon>Ascaridoidea</taxon>
        <taxon>Toxocaridae</taxon>
        <taxon>Toxocara</taxon>
    </lineage>
</organism>
<dbReference type="CDD" id="cd14978">
    <property type="entry name" value="7tmA_FMRFamide_R-like"/>
    <property type="match status" value="1"/>
</dbReference>
<feature type="transmembrane region" description="Helical" evidence="6">
    <location>
        <begin position="63"/>
        <end position="88"/>
    </location>
</feature>
<name>A0A0B2VAH6_TOXCA</name>
<proteinExistence type="predicted"/>
<dbReference type="EMBL" id="JPKZ01002088">
    <property type="protein sequence ID" value="KHN78513.1"/>
    <property type="molecule type" value="Genomic_DNA"/>
</dbReference>
<dbReference type="SUPFAM" id="SSF81321">
    <property type="entry name" value="Family A G protein-coupled receptor-like"/>
    <property type="match status" value="1"/>
</dbReference>
<feature type="transmembrane region" description="Helical" evidence="6">
    <location>
        <begin position="108"/>
        <end position="131"/>
    </location>
</feature>
<feature type="domain" description="G-protein coupled receptors family 1 profile" evidence="7">
    <location>
        <begin position="42"/>
        <end position="326"/>
    </location>
</feature>
<keyword evidence="9" id="KW-1185">Reference proteome</keyword>
<keyword evidence="4 6" id="KW-0472">Membrane</keyword>
<keyword evidence="3 6" id="KW-1133">Transmembrane helix</keyword>
<feature type="transmembrane region" description="Helical" evidence="6">
    <location>
        <begin position="301"/>
        <end position="325"/>
    </location>
</feature>
<dbReference type="PANTHER" id="PTHR46709">
    <property type="entry name" value="PROTEIN CBG23488-RELATED"/>
    <property type="match status" value="1"/>
</dbReference>
<dbReference type="GO" id="GO:0016020">
    <property type="term" value="C:membrane"/>
    <property type="evidence" value="ECO:0007669"/>
    <property type="project" value="UniProtKB-SubCell"/>
</dbReference>
<evidence type="ECO:0000256" key="4">
    <source>
        <dbReference type="ARBA" id="ARBA00023136"/>
    </source>
</evidence>
<evidence type="ECO:0000256" key="1">
    <source>
        <dbReference type="ARBA" id="ARBA00004370"/>
    </source>
</evidence>
<reference evidence="8 9" key="1">
    <citation type="submission" date="2014-11" db="EMBL/GenBank/DDBJ databases">
        <title>Genetic blueprint of the zoonotic pathogen Toxocara canis.</title>
        <authorList>
            <person name="Zhu X.-Q."/>
            <person name="Korhonen P.K."/>
            <person name="Cai H."/>
            <person name="Young N.D."/>
            <person name="Nejsum P."/>
            <person name="von Samson-Himmelstjerna G."/>
            <person name="Boag P.R."/>
            <person name="Tan P."/>
            <person name="Li Q."/>
            <person name="Min J."/>
            <person name="Yang Y."/>
            <person name="Wang X."/>
            <person name="Fang X."/>
            <person name="Hall R.S."/>
            <person name="Hofmann A."/>
            <person name="Sternberg P.W."/>
            <person name="Jex A.R."/>
            <person name="Gasser R.B."/>
        </authorList>
    </citation>
    <scope>NUCLEOTIDE SEQUENCE [LARGE SCALE GENOMIC DNA]</scope>
    <source>
        <strain evidence="8">PN_DK_2014</strain>
    </source>
</reference>
<dbReference type="InterPro" id="IPR017452">
    <property type="entry name" value="GPCR_Rhodpsn_7TM"/>
</dbReference>
<dbReference type="STRING" id="6265.A0A0B2VAH6"/>
<evidence type="ECO:0000256" key="3">
    <source>
        <dbReference type="ARBA" id="ARBA00022989"/>
    </source>
</evidence>
<accession>A0A0B2VAH6</accession>
<keyword evidence="2 6" id="KW-0812">Transmembrane</keyword>
<dbReference type="PANTHER" id="PTHR46709:SF8">
    <property type="entry name" value="G-PROTEIN COUPLED RECEPTORS FAMILY 1 PROFILE DOMAIN-CONTAINING PROTEIN"/>
    <property type="match status" value="1"/>
</dbReference>
<sequence>MVENESLEIDELCFEHPPIFLDFKMVLVGCIGTTIALFSLFENMLVFYTFVHSKTLRRRNLQYLTCLSLCDVFVSVSYVGIMSMQVYADFFRSFTLFELWHEYLRVAFTVSHITLSTASFLIMAAAIERYLQVHSSPRGISLLGYVCRHRTGIVVAAFLLGVLLRGTVFFEIQIYHVDECEGFASMGVELTELARNRYFDGIWRFWTRKIMTVFLPFFVLAYCNAAIVYNLQKSERNQMVKALILSVALGQGVESVRFKSRLKTATRMLIMVVTCYLCANIIDVFIAAWEHIDGASLMQFGEFYTVATDVASLLSVLAASLRLPIYVVNDKVIRREVGYVIGALLSRLRRGCPPTELLSSSEKISKPTSFSSVVPQIVRPETHFIQERASLSSYHRSSGIGTLILARANIDSGYHERLMSCSSSSGRSRGICPIKEEDENSVCKNKCLNDPPRKTSPTRQESDVESTSFTHTPARISSWHHKI</sequence>
<dbReference type="AlphaFoldDB" id="A0A0B2VAH6"/>
<comment type="subcellular location">
    <subcellularLocation>
        <location evidence="1">Membrane</location>
    </subcellularLocation>
</comment>
<dbReference type="PROSITE" id="PS50262">
    <property type="entry name" value="G_PROTEIN_RECEP_F1_2"/>
    <property type="match status" value="1"/>
</dbReference>
<comment type="caution">
    <text evidence="8">The sequence shown here is derived from an EMBL/GenBank/DDBJ whole genome shotgun (WGS) entry which is preliminary data.</text>
</comment>
<evidence type="ECO:0000313" key="9">
    <source>
        <dbReference type="Proteomes" id="UP000031036"/>
    </source>
</evidence>
<feature type="transmembrane region" description="Helical" evidence="6">
    <location>
        <begin position="268"/>
        <end position="289"/>
    </location>
</feature>
<feature type="transmembrane region" description="Helical" evidence="6">
    <location>
        <begin position="210"/>
        <end position="231"/>
    </location>
</feature>